<proteinExistence type="predicted"/>
<dbReference type="GO" id="GO:0016787">
    <property type="term" value="F:hydrolase activity"/>
    <property type="evidence" value="ECO:0007669"/>
    <property type="project" value="InterPro"/>
</dbReference>
<evidence type="ECO:0000256" key="1">
    <source>
        <dbReference type="SAM" id="MobiDB-lite"/>
    </source>
</evidence>
<reference evidence="3 4" key="1">
    <citation type="submission" date="2023-10" db="EMBL/GenBank/DDBJ databases">
        <title>Chromosome-scale genome assembly provides insights into flower coloration mechanisms of Canna indica.</title>
        <authorList>
            <person name="Li C."/>
        </authorList>
    </citation>
    <scope>NUCLEOTIDE SEQUENCE [LARGE SCALE GENOMIC DNA]</scope>
    <source>
        <tissue evidence="3">Flower</tissue>
    </source>
</reference>
<dbReference type="EMBL" id="CP136891">
    <property type="protein sequence ID" value="WOK96210.1"/>
    <property type="molecule type" value="Genomic_DNA"/>
</dbReference>
<protein>
    <recommendedName>
        <fullName evidence="2">Alpha/beta hydrolase fold-3 domain-containing protein</fullName>
    </recommendedName>
</protein>
<organism evidence="3 4">
    <name type="scientific">Canna indica</name>
    <name type="common">Indian-shot</name>
    <dbReference type="NCBI Taxonomy" id="4628"/>
    <lineage>
        <taxon>Eukaryota</taxon>
        <taxon>Viridiplantae</taxon>
        <taxon>Streptophyta</taxon>
        <taxon>Embryophyta</taxon>
        <taxon>Tracheophyta</taxon>
        <taxon>Spermatophyta</taxon>
        <taxon>Magnoliopsida</taxon>
        <taxon>Liliopsida</taxon>
        <taxon>Zingiberales</taxon>
        <taxon>Cannaceae</taxon>
        <taxon>Canna</taxon>
    </lineage>
</organism>
<dbReference type="Pfam" id="PF07859">
    <property type="entry name" value="Abhydrolase_3"/>
    <property type="match status" value="1"/>
</dbReference>
<feature type="domain" description="Alpha/beta hydrolase fold-3" evidence="2">
    <location>
        <begin position="68"/>
        <end position="192"/>
    </location>
</feature>
<dbReference type="Proteomes" id="UP001327560">
    <property type="component" value="Chromosome 2"/>
</dbReference>
<evidence type="ECO:0000259" key="2">
    <source>
        <dbReference type="Pfam" id="PF07859"/>
    </source>
</evidence>
<dbReference type="SUPFAM" id="SSF53474">
    <property type="entry name" value="alpha/beta-Hydrolases"/>
    <property type="match status" value="1"/>
</dbReference>
<gene>
    <name evidence="3" type="ORF">Cni_G04917</name>
</gene>
<sequence length="227" mass="24475">MPLIRVYKSGRVERYFVTDTTPASLDPATEVSSKGVAISPDIGVSTRLYIPKQLATTGDHPEKRLPVLVYYHGGGFCLGTAFNRVFHDFVNSLVVAQANVVAVSAEYRLAPEHSLPAAYEDSWAILRWVAAHAAGGGHAAEAWLVEHADFERVYLAGESARGNIVHHMAMRAGRDGLPCGVRIRGMTLIHPYFFGIGQGRVGGDGPGDEREFGEAVGNDMPGDDGTR</sequence>
<dbReference type="InterPro" id="IPR050466">
    <property type="entry name" value="Carboxylest/Gibb_receptor"/>
</dbReference>
<name>A0AAQ3Q2N5_9LILI</name>
<evidence type="ECO:0000313" key="3">
    <source>
        <dbReference type="EMBL" id="WOK96210.1"/>
    </source>
</evidence>
<keyword evidence="4" id="KW-1185">Reference proteome</keyword>
<dbReference type="Gene3D" id="3.40.50.1820">
    <property type="entry name" value="alpha/beta hydrolase"/>
    <property type="match status" value="1"/>
</dbReference>
<feature type="region of interest" description="Disordered" evidence="1">
    <location>
        <begin position="204"/>
        <end position="227"/>
    </location>
</feature>
<dbReference type="PANTHER" id="PTHR23024:SF660">
    <property type="entry name" value="OS08G0475400 PROTEIN"/>
    <property type="match status" value="1"/>
</dbReference>
<dbReference type="InterPro" id="IPR029058">
    <property type="entry name" value="AB_hydrolase_fold"/>
</dbReference>
<dbReference type="PANTHER" id="PTHR23024">
    <property type="entry name" value="ARYLACETAMIDE DEACETYLASE"/>
    <property type="match status" value="1"/>
</dbReference>
<evidence type="ECO:0000313" key="4">
    <source>
        <dbReference type="Proteomes" id="UP001327560"/>
    </source>
</evidence>
<dbReference type="AlphaFoldDB" id="A0AAQ3Q2N5"/>
<dbReference type="InterPro" id="IPR013094">
    <property type="entry name" value="AB_hydrolase_3"/>
</dbReference>
<accession>A0AAQ3Q2N5</accession>